<dbReference type="Gene3D" id="3.10.20.370">
    <property type="match status" value="1"/>
</dbReference>
<dbReference type="Proteomes" id="UP000257109">
    <property type="component" value="Unassembled WGS sequence"/>
</dbReference>
<dbReference type="PANTHER" id="PTHR37984">
    <property type="entry name" value="PROTEIN CBG26694"/>
    <property type="match status" value="1"/>
</dbReference>
<keyword evidence="1" id="KW-0808">Transferase</keyword>
<accession>A0A371FT96</accession>
<keyword evidence="5" id="KW-0378">Hydrolase</keyword>
<dbReference type="InterPro" id="IPR050951">
    <property type="entry name" value="Retrovirus_Pol_polyprotein"/>
</dbReference>
<dbReference type="InterPro" id="IPR041373">
    <property type="entry name" value="RT_RNaseH"/>
</dbReference>
<name>A0A371FT96_MUCPR</name>
<dbReference type="GO" id="GO:0016787">
    <property type="term" value="F:hydrolase activity"/>
    <property type="evidence" value="ECO:0007669"/>
    <property type="project" value="UniProtKB-KW"/>
</dbReference>
<gene>
    <name evidence="9" type="primary">pol</name>
    <name evidence="9" type="ORF">CR513_37775</name>
</gene>
<dbReference type="InterPro" id="IPR000477">
    <property type="entry name" value="RT_dom"/>
</dbReference>
<reference evidence="9" key="1">
    <citation type="submission" date="2018-05" db="EMBL/GenBank/DDBJ databases">
        <title>Draft genome of Mucuna pruriens seed.</title>
        <authorList>
            <person name="Nnadi N.E."/>
            <person name="Vos R."/>
            <person name="Hasami M.H."/>
            <person name="Devisetty U.K."/>
            <person name="Aguiy J.C."/>
        </authorList>
    </citation>
    <scope>NUCLEOTIDE SEQUENCE [LARGE SCALE GENOMIC DNA]</scope>
    <source>
        <strain evidence="9">JCA_2017</strain>
    </source>
</reference>
<dbReference type="SUPFAM" id="SSF56672">
    <property type="entry name" value="DNA/RNA polymerases"/>
    <property type="match status" value="1"/>
</dbReference>
<dbReference type="PANTHER" id="PTHR37984:SF5">
    <property type="entry name" value="PROTEIN NYNRIN-LIKE"/>
    <property type="match status" value="1"/>
</dbReference>
<evidence type="ECO:0000256" key="6">
    <source>
        <dbReference type="ARBA" id="ARBA00022918"/>
    </source>
</evidence>
<dbReference type="GO" id="GO:0004519">
    <property type="term" value="F:endonuclease activity"/>
    <property type="evidence" value="ECO:0007669"/>
    <property type="project" value="UniProtKB-KW"/>
</dbReference>
<dbReference type="CDD" id="cd01647">
    <property type="entry name" value="RT_LTR"/>
    <property type="match status" value="1"/>
</dbReference>
<dbReference type="GO" id="GO:0003964">
    <property type="term" value="F:RNA-directed DNA polymerase activity"/>
    <property type="evidence" value="ECO:0007669"/>
    <property type="project" value="UniProtKB-KW"/>
</dbReference>
<dbReference type="AlphaFoldDB" id="A0A371FT96"/>
<sequence length="418" mass="48294">MEEEAKPIRQQQRRINLTILDVIKKEPVGELVQVIPKKSGMTITKNQHNEFVPMRIHNSGRMQIHIAPKDQHKTTFTFPFGIFAYTRMPFGLYNAPSTFQCCMTSIFSYLLQDCMEVFIDDFMVYVDSFDTCLENLFKVLTRCIDTNLVLNFEKCHFMATEGIVLGHLVSNRGIEVDKSQINIITSLPSPASMQEVCSFVGHVGFYIRFIKNFQQDCPATDLPFELICDASSLALEAVLGQRAGVGKLVHVISYASPIMDSAQLNYTTTEKELLAIVFVLEKFRSYLLGSKIVMFSNHVVLRFLLKKPNAKSRLIRWMLLLQEFNIEIRYKKGAENSVANHLSRIEKEDSSMPIRDEFPNEQLLHISMPIPWFANIYYNFVAASKFPPKASRLYKERLQNDAKYYIWDDPYLWRLCND</sequence>
<dbReference type="InterPro" id="IPR043128">
    <property type="entry name" value="Rev_trsase/Diguanyl_cyclase"/>
</dbReference>
<evidence type="ECO:0000256" key="5">
    <source>
        <dbReference type="ARBA" id="ARBA00022801"/>
    </source>
</evidence>
<dbReference type="Gene3D" id="3.10.10.10">
    <property type="entry name" value="HIV Type 1 Reverse Transcriptase, subunit A, domain 1"/>
    <property type="match status" value="1"/>
</dbReference>
<keyword evidence="2" id="KW-0548">Nucleotidyltransferase</keyword>
<feature type="domain" description="Reverse transcriptase RNase H-like" evidence="8">
    <location>
        <begin position="221"/>
        <end position="324"/>
    </location>
</feature>
<evidence type="ECO:0000256" key="3">
    <source>
        <dbReference type="ARBA" id="ARBA00022722"/>
    </source>
</evidence>
<feature type="domain" description="Reverse transcriptase" evidence="7">
    <location>
        <begin position="63"/>
        <end position="167"/>
    </location>
</feature>
<evidence type="ECO:0000259" key="7">
    <source>
        <dbReference type="Pfam" id="PF00078"/>
    </source>
</evidence>
<keyword evidence="4" id="KW-0255">Endonuclease</keyword>
<evidence type="ECO:0000313" key="9">
    <source>
        <dbReference type="EMBL" id="RDX81526.1"/>
    </source>
</evidence>
<dbReference type="EMBL" id="QJKJ01007903">
    <property type="protein sequence ID" value="RDX81526.1"/>
    <property type="molecule type" value="Genomic_DNA"/>
</dbReference>
<dbReference type="Gene3D" id="3.30.70.270">
    <property type="match status" value="2"/>
</dbReference>
<organism evidence="9 10">
    <name type="scientific">Mucuna pruriens</name>
    <name type="common">Velvet bean</name>
    <name type="synonym">Dolichos pruriens</name>
    <dbReference type="NCBI Taxonomy" id="157652"/>
    <lineage>
        <taxon>Eukaryota</taxon>
        <taxon>Viridiplantae</taxon>
        <taxon>Streptophyta</taxon>
        <taxon>Embryophyta</taxon>
        <taxon>Tracheophyta</taxon>
        <taxon>Spermatophyta</taxon>
        <taxon>Magnoliopsida</taxon>
        <taxon>eudicotyledons</taxon>
        <taxon>Gunneridae</taxon>
        <taxon>Pentapetalae</taxon>
        <taxon>rosids</taxon>
        <taxon>fabids</taxon>
        <taxon>Fabales</taxon>
        <taxon>Fabaceae</taxon>
        <taxon>Papilionoideae</taxon>
        <taxon>50 kb inversion clade</taxon>
        <taxon>NPAAA clade</taxon>
        <taxon>indigoferoid/millettioid clade</taxon>
        <taxon>Phaseoleae</taxon>
        <taxon>Mucuna</taxon>
    </lineage>
</organism>
<dbReference type="OrthoDB" id="10055717at2759"/>
<evidence type="ECO:0000259" key="8">
    <source>
        <dbReference type="Pfam" id="PF17917"/>
    </source>
</evidence>
<dbReference type="InterPro" id="IPR043502">
    <property type="entry name" value="DNA/RNA_pol_sf"/>
</dbReference>
<feature type="non-terminal residue" evidence="9">
    <location>
        <position position="1"/>
    </location>
</feature>
<evidence type="ECO:0000256" key="2">
    <source>
        <dbReference type="ARBA" id="ARBA00022695"/>
    </source>
</evidence>
<dbReference type="Pfam" id="PF00078">
    <property type="entry name" value="RVT_1"/>
    <property type="match status" value="1"/>
</dbReference>
<keyword evidence="3" id="KW-0540">Nuclease</keyword>
<comment type="caution">
    <text evidence="9">The sequence shown here is derived from an EMBL/GenBank/DDBJ whole genome shotgun (WGS) entry which is preliminary data.</text>
</comment>
<protein>
    <submittedName>
        <fullName evidence="9">Retrovirus-related Pol polyprotein from transposon 17.6</fullName>
    </submittedName>
</protein>
<evidence type="ECO:0000313" key="10">
    <source>
        <dbReference type="Proteomes" id="UP000257109"/>
    </source>
</evidence>
<proteinExistence type="predicted"/>
<evidence type="ECO:0000256" key="1">
    <source>
        <dbReference type="ARBA" id="ARBA00022679"/>
    </source>
</evidence>
<dbReference type="Pfam" id="PF17917">
    <property type="entry name" value="RT_RNaseH"/>
    <property type="match status" value="1"/>
</dbReference>
<dbReference type="CDD" id="cd09274">
    <property type="entry name" value="RNase_HI_RT_Ty3"/>
    <property type="match status" value="1"/>
</dbReference>
<evidence type="ECO:0000256" key="4">
    <source>
        <dbReference type="ARBA" id="ARBA00022759"/>
    </source>
</evidence>
<keyword evidence="6" id="KW-0695">RNA-directed DNA polymerase</keyword>
<keyword evidence="10" id="KW-1185">Reference proteome</keyword>